<evidence type="ECO:0000313" key="14">
    <source>
        <dbReference type="Proteomes" id="UP000019763"/>
    </source>
</evidence>
<feature type="region of interest" description="Disordered" evidence="11">
    <location>
        <begin position="227"/>
        <end position="275"/>
    </location>
</feature>
<sequence length="376" mass="40121">MGSDWVPAGERGLWKREGTPWLCSREGQLYFEAFLPGVTQPASRVLGMKDCVCQTDENEMEKNGSAAEKTSSLGVEAVFGTSTMQGVREQQEDRFAVLAESFLPSADVRSSAVLVADGHVGATTAEFVADRLPLELKRCIQKLLATAPTATPKKRALQIPPSDPSCRKLFKSEHVPNDADRRQAASAAAAGDQPVSDTPARTVPVGVCSCEYSGEYGCDGENCRPAGHPTSAVDPVRGVDRDGSEDHHTGDGDKAEGDKAEVAPGESENQNIGGASGEVLRDSLQADPVEDLSSKYLSPAADIFGKLRECVKDCYLKVDCEFLRLFRTSRAGATCATAVILGDVMAVANVGDTRVVLVKKEGHGKLVRLVHTIDSR</sequence>
<evidence type="ECO:0000313" key="13">
    <source>
        <dbReference type="EMBL" id="EZG78266.1"/>
    </source>
</evidence>
<feature type="region of interest" description="Disordered" evidence="11">
    <location>
        <begin position="179"/>
        <end position="202"/>
    </location>
</feature>
<comment type="caution">
    <text evidence="13">The sequence shown here is derived from an EMBL/GenBank/DDBJ whole genome shotgun (WGS) entry which is preliminary data.</text>
</comment>
<feature type="domain" description="PPM-type phosphatase" evidence="12">
    <location>
        <begin position="78"/>
        <end position="376"/>
    </location>
</feature>
<dbReference type="PANTHER" id="PTHR13832">
    <property type="entry name" value="PROTEIN PHOSPHATASE 2C"/>
    <property type="match status" value="1"/>
</dbReference>
<evidence type="ECO:0000256" key="11">
    <source>
        <dbReference type="SAM" id="MobiDB-lite"/>
    </source>
</evidence>
<dbReference type="EC" id="3.1.3.16" evidence="3"/>
<dbReference type="PANTHER" id="PTHR13832:SF803">
    <property type="entry name" value="PROTEIN PHOSPHATASE 1G"/>
    <property type="match status" value="1"/>
</dbReference>
<reference evidence="13" key="1">
    <citation type="submission" date="2013-12" db="EMBL/GenBank/DDBJ databases">
        <authorList>
            <person name="Omoto C.K."/>
            <person name="Sibley D."/>
            <person name="Venepally P."/>
            <person name="Hadjithomas M."/>
            <person name="Karamycheva S."/>
            <person name="Brunk B."/>
            <person name="Roos D."/>
            <person name="Caler E."/>
            <person name="Lorenzi H."/>
        </authorList>
    </citation>
    <scope>NUCLEOTIDE SEQUENCE</scope>
</reference>
<dbReference type="GeneID" id="22911493"/>
<dbReference type="Pfam" id="PF00481">
    <property type="entry name" value="PP2C"/>
    <property type="match status" value="1"/>
</dbReference>
<evidence type="ECO:0000259" key="12">
    <source>
        <dbReference type="PROSITE" id="PS51746"/>
    </source>
</evidence>
<keyword evidence="14" id="KW-1185">Reference proteome</keyword>
<dbReference type="EMBL" id="AFNH02000299">
    <property type="protein sequence ID" value="EZG78266.1"/>
    <property type="molecule type" value="Genomic_DNA"/>
</dbReference>
<evidence type="ECO:0000256" key="6">
    <source>
        <dbReference type="ARBA" id="ARBA00022842"/>
    </source>
</evidence>
<comment type="similarity">
    <text evidence="2">Belongs to the PP2C family.</text>
</comment>
<evidence type="ECO:0000256" key="7">
    <source>
        <dbReference type="ARBA" id="ARBA00022912"/>
    </source>
</evidence>
<dbReference type="SUPFAM" id="SSF81606">
    <property type="entry name" value="PP2C-like"/>
    <property type="match status" value="1"/>
</dbReference>
<evidence type="ECO:0000256" key="10">
    <source>
        <dbReference type="ARBA" id="ARBA00048336"/>
    </source>
</evidence>
<evidence type="ECO:0000256" key="2">
    <source>
        <dbReference type="ARBA" id="ARBA00006702"/>
    </source>
</evidence>
<dbReference type="PROSITE" id="PS51746">
    <property type="entry name" value="PPM_2"/>
    <property type="match status" value="1"/>
</dbReference>
<name>A0A023BAK6_GRENI</name>
<evidence type="ECO:0000256" key="1">
    <source>
        <dbReference type="ARBA" id="ARBA00001936"/>
    </source>
</evidence>
<protein>
    <recommendedName>
        <fullName evidence="3">protein-serine/threonine phosphatase</fullName>
        <ecNumber evidence="3">3.1.3.16</ecNumber>
    </recommendedName>
</protein>
<dbReference type="VEuPathDB" id="CryptoDB:GNI_038880"/>
<comment type="catalytic activity">
    <reaction evidence="10">
        <text>O-phospho-L-threonyl-[protein] + H2O = L-threonyl-[protein] + phosphate</text>
        <dbReference type="Rhea" id="RHEA:47004"/>
        <dbReference type="Rhea" id="RHEA-COMP:11060"/>
        <dbReference type="Rhea" id="RHEA-COMP:11605"/>
        <dbReference type="ChEBI" id="CHEBI:15377"/>
        <dbReference type="ChEBI" id="CHEBI:30013"/>
        <dbReference type="ChEBI" id="CHEBI:43474"/>
        <dbReference type="ChEBI" id="CHEBI:61977"/>
        <dbReference type="EC" id="3.1.3.16"/>
    </reaction>
</comment>
<comment type="catalytic activity">
    <reaction evidence="9">
        <text>O-phospho-L-seryl-[protein] + H2O = L-seryl-[protein] + phosphate</text>
        <dbReference type="Rhea" id="RHEA:20629"/>
        <dbReference type="Rhea" id="RHEA-COMP:9863"/>
        <dbReference type="Rhea" id="RHEA-COMP:11604"/>
        <dbReference type="ChEBI" id="CHEBI:15377"/>
        <dbReference type="ChEBI" id="CHEBI:29999"/>
        <dbReference type="ChEBI" id="CHEBI:43474"/>
        <dbReference type="ChEBI" id="CHEBI:83421"/>
        <dbReference type="EC" id="3.1.3.16"/>
    </reaction>
</comment>
<evidence type="ECO:0000256" key="3">
    <source>
        <dbReference type="ARBA" id="ARBA00013081"/>
    </source>
</evidence>
<accession>A0A023BAK6</accession>
<dbReference type="GO" id="GO:0004722">
    <property type="term" value="F:protein serine/threonine phosphatase activity"/>
    <property type="evidence" value="ECO:0007669"/>
    <property type="project" value="UniProtKB-EC"/>
</dbReference>
<proteinExistence type="inferred from homology"/>
<evidence type="ECO:0000256" key="5">
    <source>
        <dbReference type="ARBA" id="ARBA00022801"/>
    </source>
</evidence>
<comment type="cofactor">
    <cofactor evidence="1">
        <name>Mn(2+)</name>
        <dbReference type="ChEBI" id="CHEBI:29035"/>
    </cofactor>
</comment>
<keyword evidence="7" id="KW-0904">Protein phosphatase</keyword>
<dbReference type="GO" id="GO:0046872">
    <property type="term" value="F:metal ion binding"/>
    <property type="evidence" value="ECO:0007669"/>
    <property type="project" value="UniProtKB-KW"/>
</dbReference>
<organism evidence="13 14">
    <name type="scientific">Gregarina niphandrodes</name>
    <name type="common">Septate eugregarine</name>
    <dbReference type="NCBI Taxonomy" id="110365"/>
    <lineage>
        <taxon>Eukaryota</taxon>
        <taxon>Sar</taxon>
        <taxon>Alveolata</taxon>
        <taxon>Apicomplexa</taxon>
        <taxon>Conoidasida</taxon>
        <taxon>Gregarinasina</taxon>
        <taxon>Eugregarinorida</taxon>
        <taxon>Gregarinidae</taxon>
        <taxon>Gregarina</taxon>
    </lineage>
</organism>
<keyword evidence="4" id="KW-0479">Metal-binding</keyword>
<evidence type="ECO:0000256" key="4">
    <source>
        <dbReference type="ARBA" id="ARBA00022723"/>
    </source>
</evidence>
<dbReference type="AlphaFoldDB" id="A0A023BAK6"/>
<evidence type="ECO:0000256" key="9">
    <source>
        <dbReference type="ARBA" id="ARBA00047761"/>
    </source>
</evidence>
<dbReference type="InterPro" id="IPR036457">
    <property type="entry name" value="PPM-type-like_dom_sf"/>
</dbReference>
<feature type="compositionally biased region" description="Basic and acidic residues" evidence="11">
    <location>
        <begin position="237"/>
        <end position="261"/>
    </location>
</feature>
<keyword evidence="5" id="KW-0378">Hydrolase</keyword>
<dbReference type="RefSeq" id="XP_011129371.1">
    <property type="nucleotide sequence ID" value="XM_011131069.1"/>
</dbReference>
<keyword evidence="6" id="KW-0460">Magnesium</keyword>
<dbReference type="InterPro" id="IPR001932">
    <property type="entry name" value="PPM-type_phosphatase-like_dom"/>
</dbReference>
<keyword evidence="8" id="KW-0464">Manganese</keyword>
<evidence type="ECO:0000256" key="8">
    <source>
        <dbReference type="ARBA" id="ARBA00023211"/>
    </source>
</evidence>
<dbReference type="Gene3D" id="3.60.40.10">
    <property type="entry name" value="PPM-type phosphatase domain"/>
    <property type="match status" value="2"/>
</dbReference>
<dbReference type="Proteomes" id="UP000019763">
    <property type="component" value="Unassembled WGS sequence"/>
</dbReference>
<dbReference type="InterPro" id="IPR015655">
    <property type="entry name" value="PP2C"/>
</dbReference>
<gene>
    <name evidence="13" type="ORF">GNI_038880</name>
</gene>